<evidence type="ECO:0000256" key="5">
    <source>
        <dbReference type="ARBA" id="ARBA00023163"/>
    </source>
</evidence>
<dbReference type="GO" id="GO:0003677">
    <property type="term" value="F:DNA binding"/>
    <property type="evidence" value="ECO:0007669"/>
    <property type="project" value="UniProtKB-KW"/>
</dbReference>
<dbReference type="Pfam" id="PF04542">
    <property type="entry name" value="Sigma70_r2"/>
    <property type="match status" value="1"/>
</dbReference>
<sequence length="182" mass="21469">MTEKFLLYRIRTKRDSDAFGELYDGYVERIYRFIYFKISNREEAEDLTSDVFLKLWNYLIDDRSRRPDVKSVSGLAYAIARNTVVDWYRDRAKKQEQALIEELVEPAAADIVEKLHTAYDADQLLRVIKTLKQEYQEVILLRFIEELSITEIADVIGKKKTAVRVTLHRAVKKLREMTGTRN</sequence>
<dbReference type="PANTHER" id="PTHR43133">
    <property type="entry name" value="RNA POLYMERASE ECF-TYPE SIGMA FACTO"/>
    <property type="match status" value="1"/>
</dbReference>
<dbReference type="InterPro" id="IPR039425">
    <property type="entry name" value="RNA_pol_sigma-70-like"/>
</dbReference>
<dbReference type="PANTHER" id="PTHR43133:SF8">
    <property type="entry name" value="RNA POLYMERASE SIGMA FACTOR HI_1459-RELATED"/>
    <property type="match status" value="1"/>
</dbReference>
<evidence type="ECO:0000256" key="1">
    <source>
        <dbReference type="ARBA" id="ARBA00010641"/>
    </source>
</evidence>
<dbReference type="GO" id="GO:0016987">
    <property type="term" value="F:sigma factor activity"/>
    <property type="evidence" value="ECO:0007669"/>
    <property type="project" value="UniProtKB-KW"/>
</dbReference>
<dbReference type="GO" id="GO:0006352">
    <property type="term" value="P:DNA-templated transcription initiation"/>
    <property type="evidence" value="ECO:0007669"/>
    <property type="project" value="InterPro"/>
</dbReference>
<comment type="similarity">
    <text evidence="1">Belongs to the sigma-70 factor family. ECF subfamily.</text>
</comment>
<evidence type="ECO:0000256" key="2">
    <source>
        <dbReference type="ARBA" id="ARBA00023015"/>
    </source>
</evidence>
<dbReference type="EMBL" id="MFQE01000063">
    <property type="protein sequence ID" value="OGH69789.1"/>
    <property type="molecule type" value="Genomic_DNA"/>
</dbReference>
<dbReference type="InterPro" id="IPR013325">
    <property type="entry name" value="RNA_pol_sigma_r2"/>
</dbReference>
<gene>
    <name evidence="8" type="ORF">A3C90_02065</name>
</gene>
<dbReference type="CDD" id="cd06171">
    <property type="entry name" value="Sigma70_r4"/>
    <property type="match status" value="1"/>
</dbReference>
<comment type="caution">
    <text evidence="8">The sequence shown here is derived from an EMBL/GenBank/DDBJ whole genome shotgun (WGS) entry which is preliminary data.</text>
</comment>
<keyword evidence="2" id="KW-0805">Transcription regulation</keyword>
<keyword evidence="3" id="KW-0731">Sigma factor</keyword>
<keyword evidence="4" id="KW-0238">DNA-binding</keyword>
<dbReference type="SUPFAM" id="SSF88659">
    <property type="entry name" value="Sigma3 and sigma4 domains of RNA polymerase sigma factors"/>
    <property type="match status" value="1"/>
</dbReference>
<dbReference type="InterPro" id="IPR013324">
    <property type="entry name" value="RNA_pol_sigma_r3/r4-like"/>
</dbReference>
<feature type="domain" description="RNA polymerase sigma-70 region 2" evidence="6">
    <location>
        <begin position="22"/>
        <end position="93"/>
    </location>
</feature>
<dbReference type="InterPro" id="IPR014284">
    <property type="entry name" value="RNA_pol_sigma-70_dom"/>
</dbReference>
<protein>
    <recommendedName>
        <fullName evidence="10">RNA polymerase sigma factor 70 region 4 type 2 domain-containing protein</fullName>
    </recommendedName>
</protein>
<dbReference type="Gene3D" id="1.10.10.10">
    <property type="entry name" value="Winged helix-like DNA-binding domain superfamily/Winged helix DNA-binding domain"/>
    <property type="match status" value="1"/>
</dbReference>
<accession>A0A1F6MDS7</accession>
<evidence type="ECO:0000256" key="3">
    <source>
        <dbReference type="ARBA" id="ARBA00023082"/>
    </source>
</evidence>
<organism evidence="8 9">
    <name type="scientific">Candidatus Magasanikbacteria bacterium RIFCSPHIGHO2_02_FULL_51_14</name>
    <dbReference type="NCBI Taxonomy" id="1798683"/>
    <lineage>
        <taxon>Bacteria</taxon>
        <taxon>Candidatus Magasanikiibacteriota</taxon>
    </lineage>
</organism>
<dbReference type="InterPro" id="IPR007627">
    <property type="entry name" value="RNA_pol_sigma70_r2"/>
</dbReference>
<dbReference type="Proteomes" id="UP000177457">
    <property type="component" value="Unassembled WGS sequence"/>
</dbReference>
<evidence type="ECO:0000313" key="8">
    <source>
        <dbReference type="EMBL" id="OGH69789.1"/>
    </source>
</evidence>
<proteinExistence type="inferred from homology"/>
<feature type="domain" description="RNA polymerase sigma factor 70 region 4 type 2" evidence="7">
    <location>
        <begin position="122"/>
        <end position="174"/>
    </location>
</feature>
<dbReference type="Pfam" id="PF08281">
    <property type="entry name" value="Sigma70_r4_2"/>
    <property type="match status" value="1"/>
</dbReference>
<name>A0A1F6MDS7_9BACT</name>
<dbReference type="Gene3D" id="1.10.1740.10">
    <property type="match status" value="1"/>
</dbReference>
<evidence type="ECO:0000313" key="9">
    <source>
        <dbReference type="Proteomes" id="UP000177457"/>
    </source>
</evidence>
<dbReference type="InterPro" id="IPR036388">
    <property type="entry name" value="WH-like_DNA-bd_sf"/>
</dbReference>
<evidence type="ECO:0000259" key="7">
    <source>
        <dbReference type="Pfam" id="PF08281"/>
    </source>
</evidence>
<evidence type="ECO:0000256" key="4">
    <source>
        <dbReference type="ARBA" id="ARBA00023125"/>
    </source>
</evidence>
<reference evidence="8 9" key="1">
    <citation type="journal article" date="2016" name="Nat. Commun.">
        <title>Thousands of microbial genomes shed light on interconnected biogeochemical processes in an aquifer system.</title>
        <authorList>
            <person name="Anantharaman K."/>
            <person name="Brown C.T."/>
            <person name="Hug L.A."/>
            <person name="Sharon I."/>
            <person name="Castelle C.J."/>
            <person name="Probst A.J."/>
            <person name="Thomas B.C."/>
            <person name="Singh A."/>
            <person name="Wilkins M.J."/>
            <person name="Karaoz U."/>
            <person name="Brodie E.L."/>
            <person name="Williams K.H."/>
            <person name="Hubbard S.S."/>
            <person name="Banfield J.F."/>
        </authorList>
    </citation>
    <scope>NUCLEOTIDE SEQUENCE [LARGE SCALE GENOMIC DNA]</scope>
</reference>
<dbReference type="STRING" id="1798683.A3C90_02065"/>
<evidence type="ECO:0008006" key="10">
    <source>
        <dbReference type="Google" id="ProtNLM"/>
    </source>
</evidence>
<evidence type="ECO:0000259" key="6">
    <source>
        <dbReference type="Pfam" id="PF04542"/>
    </source>
</evidence>
<dbReference type="InterPro" id="IPR013249">
    <property type="entry name" value="RNA_pol_sigma70_r4_t2"/>
</dbReference>
<dbReference type="NCBIfam" id="TIGR02937">
    <property type="entry name" value="sigma70-ECF"/>
    <property type="match status" value="1"/>
</dbReference>
<keyword evidence="5" id="KW-0804">Transcription</keyword>
<dbReference type="AlphaFoldDB" id="A0A1F6MDS7"/>
<dbReference type="SUPFAM" id="SSF88946">
    <property type="entry name" value="Sigma2 domain of RNA polymerase sigma factors"/>
    <property type="match status" value="1"/>
</dbReference>